<feature type="chain" id="PRO_5015544186" description="PepSY-like beta-lactamase-inhibitor" evidence="1">
    <location>
        <begin position="24"/>
        <end position="174"/>
    </location>
</feature>
<accession>A0A2U1AZ61</accession>
<sequence>MKKIILSILVIICIGLYSCDAQSQTNSILPDLIAPSAVAIRINKETNPIFKLTDSPTILTSVLGKPKSIDNINSEQDTKIYKEYIYDNASFYFDADKLTSIHIKTSSFILSLNGLHHIRVGDNISGLQDIFPNSYHLKEDGQLFVNFKTSNGTATDEAILFEYDSTGVLTNIII</sequence>
<keyword evidence="1" id="KW-0732">Signal</keyword>
<gene>
    <name evidence="2" type="ORF">C8E01_10490</name>
</gene>
<dbReference type="PROSITE" id="PS51257">
    <property type="entry name" value="PROKAR_LIPOPROTEIN"/>
    <property type="match status" value="1"/>
</dbReference>
<evidence type="ECO:0008006" key="4">
    <source>
        <dbReference type="Google" id="ProtNLM"/>
    </source>
</evidence>
<evidence type="ECO:0000313" key="3">
    <source>
        <dbReference type="Proteomes" id="UP000245466"/>
    </source>
</evidence>
<reference evidence="2 3" key="1">
    <citation type="submission" date="2018-04" db="EMBL/GenBank/DDBJ databases">
        <title>Genomic Encyclopedia of Type Strains, Phase IV (KMG-IV): sequencing the most valuable type-strain genomes for metagenomic binning, comparative biology and taxonomic classification.</title>
        <authorList>
            <person name="Goeker M."/>
        </authorList>
    </citation>
    <scope>NUCLEOTIDE SEQUENCE [LARGE SCALE GENOMIC DNA]</scope>
    <source>
        <strain evidence="2 3">DSM 100231</strain>
    </source>
</reference>
<name>A0A2U1AZ61_9BACT</name>
<evidence type="ECO:0000313" key="2">
    <source>
        <dbReference type="EMBL" id="PVY41719.1"/>
    </source>
</evidence>
<organism evidence="2 3">
    <name type="scientific">Pontibacter virosus</name>
    <dbReference type="NCBI Taxonomy" id="1765052"/>
    <lineage>
        <taxon>Bacteria</taxon>
        <taxon>Pseudomonadati</taxon>
        <taxon>Bacteroidota</taxon>
        <taxon>Cytophagia</taxon>
        <taxon>Cytophagales</taxon>
        <taxon>Hymenobacteraceae</taxon>
        <taxon>Pontibacter</taxon>
    </lineage>
</organism>
<dbReference type="EMBL" id="QEKI01000004">
    <property type="protein sequence ID" value="PVY41719.1"/>
    <property type="molecule type" value="Genomic_DNA"/>
</dbReference>
<feature type="signal peptide" evidence="1">
    <location>
        <begin position="1"/>
        <end position="23"/>
    </location>
</feature>
<dbReference type="RefSeq" id="WP_116542776.1">
    <property type="nucleotide sequence ID" value="NZ_QEKI01000004.1"/>
</dbReference>
<dbReference type="AlphaFoldDB" id="A0A2U1AZ61"/>
<evidence type="ECO:0000256" key="1">
    <source>
        <dbReference type="SAM" id="SignalP"/>
    </source>
</evidence>
<keyword evidence="3" id="KW-1185">Reference proteome</keyword>
<dbReference type="OrthoDB" id="9830556at2"/>
<comment type="caution">
    <text evidence="2">The sequence shown here is derived from an EMBL/GenBank/DDBJ whole genome shotgun (WGS) entry which is preliminary data.</text>
</comment>
<dbReference type="Proteomes" id="UP000245466">
    <property type="component" value="Unassembled WGS sequence"/>
</dbReference>
<proteinExistence type="predicted"/>
<protein>
    <recommendedName>
        <fullName evidence="4">PepSY-like beta-lactamase-inhibitor</fullName>
    </recommendedName>
</protein>